<accession>A0A923RK27</accession>
<evidence type="ECO:0000313" key="2">
    <source>
        <dbReference type="EMBL" id="MBC5637883.1"/>
    </source>
</evidence>
<dbReference type="InterPro" id="IPR054467">
    <property type="entry name" value="YkoP-like_dom"/>
</dbReference>
<dbReference type="RefSeq" id="WP_186870590.1">
    <property type="nucleotide sequence ID" value="NZ_JACOOL010000010.1"/>
</dbReference>
<proteinExistence type="predicted"/>
<organism evidence="2 3">
    <name type="scientific">Ornithinibacillus hominis</name>
    <dbReference type="NCBI Taxonomy" id="2763055"/>
    <lineage>
        <taxon>Bacteria</taxon>
        <taxon>Bacillati</taxon>
        <taxon>Bacillota</taxon>
        <taxon>Bacilli</taxon>
        <taxon>Bacillales</taxon>
        <taxon>Bacillaceae</taxon>
        <taxon>Ornithinibacillus</taxon>
    </lineage>
</organism>
<evidence type="ECO:0000259" key="1">
    <source>
        <dbReference type="Pfam" id="PF22790"/>
    </source>
</evidence>
<feature type="domain" description="YkoP-like" evidence="1">
    <location>
        <begin position="2"/>
        <end position="177"/>
    </location>
</feature>
<gene>
    <name evidence="2" type="ORF">H8S33_13820</name>
</gene>
<dbReference type="EMBL" id="JACOOL010000010">
    <property type="protein sequence ID" value="MBC5637883.1"/>
    <property type="molecule type" value="Genomic_DNA"/>
</dbReference>
<evidence type="ECO:0000313" key="3">
    <source>
        <dbReference type="Proteomes" id="UP000637359"/>
    </source>
</evidence>
<dbReference type="AlphaFoldDB" id="A0A923RK27"/>
<dbReference type="Proteomes" id="UP000637359">
    <property type="component" value="Unassembled WGS sequence"/>
</dbReference>
<sequence length="182" mass="21813">MKSYLLGFWNVFDPLYYSFTRLRYVKDQEQNRTVFRVRLTRYKGRRTILKDGTIINKNDLLIKIHLHNVKIMNDLYAEKSDTKRAVYIYHLVKRAMPLLADYVKHHKRYDELKGIIGITTLHKGTKRLGFDNVFIHNPLYRNYKKITFTPINYLASSSNHENPMYLFMSKDELVNRYGTKVK</sequence>
<reference evidence="2" key="1">
    <citation type="submission" date="2020-08" db="EMBL/GenBank/DDBJ databases">
        <title>Genome public.</title>
        <authorList>
            <person name="Liu C."/>
            <person name="Sun Q."/>
        </authorList>
    </citation>
    <scope>NUCLEOTIDE SEQUENCE</scope>
    <source>
        <strain evidence="2">BX22</strain>
    </source>
</reference>
<protein>
    <recommendedName>
        <fullName evidence="1">YkoP-like domain-containing protein</fullName>
    </recommendedName>
</protein>
<name>A0A923RK27_9BACI</name>
<comment type="caution">
    <text evidence="2">The sequence shown here is derived from an EMBL/GenBank/DDBJ whole genome shotgun (WGS) entry which is preliminary data.</text>
</comment>
<dbReference type="Pfam" id="PF22790">
    <property type="entry name" value="YkoP"/>
    <property type="match status" value="1"/>
</dbReference>
<keyword evidence="3" id="KW-1185">Reference proteome</keyword>